<dbReference type="STRING" id="946122.A0A0C2X3D8"/>
<reference evidence="3 4" key="1">
    <citation type="submission" date="2014-04" db="EMBL/GenBank/DDBJ databases">
        <title>Evolutionary Origins and Diversification of the Mycorrhizal Mutualists.</title>
        <authorList>
            <consortium name="DOE Joint Genome Institute"/>
            <consortium name="Mycorrhizal Genomics Consortium"/>
            <person name="Kohler A."/>
            <person name="Kuo A."/>
            <person name="Nagy L.G."/>
            <person name="Floudas D."/>
            <person name="Copeland A."/>
            <person name="Barry K.W."/>
            <person name="Cichocki N."/>
            <person name="Veneault-Fourrey C."/>
            <person name="LaButti K."/>
            <person name="Lindquist E.A."/>
            <person name="Lipzen A."/>
            <person name="Lundell T."/>
            <person name="Morin E."/>
            <person name="Murat C."/>
            <person name="Riley R."/>
            <person name="Ohm R."/>
            <person name="Sun H."/>
            <person name="Tunlid A."/>
            <person name="Henrissat B."/>
            <person name="Grigoriev I.V."/>
            <person name="Hibbett D.S."/>
            <person name="Martin F."/>
        </authorList>
    </citation>
    <scope>NUCLEOTIDE SEQUENCE [LARGE SCALE GENOMIC DNA]</scope>
    <source>
        <strain evidence="3 4">Koide BX008</strain>
    </source>
</reference>
<dbReference type="PANTHER" id="PTHR33104:SF2">
    <property type="entry name" value="CXC3 LIKE CYSTEINE CLUSTER DOMAIN-CONTAINING PROTEIN"/>
    <property type="match status" value="1"/>
</dbReference>
<evidence type="ECO:0000313" key="3">
    <source>
        <dbReference type="EMBL" id="KIL68677.1"/>
    </source>
</evidence>
<feature type="compositionally biased region" description="Acidic residues" evidence="1">
    <location>
        <begin position="1064"/>
        <end position="1098"/>
    </location>
</feature>
<gene>
    <name evidence="3" type="ORF">M378DRAFT_176343</name>
</gene>
<dbReference type="AlphaFoldDB" id="A0A0C2X3D8"/>
<name>A0A0C2X3D8_AMAMK</name>
<protein>
    <recommendedName>
        <fullName evidence="2">CxC2-like cysteine cluster KDZ transposase-associated domain-containing protein</fullName>
    </recommendedName>
</protein>
<dbReference type="OrthoDB" id="2804062at2759"/>
<feature type="domain" description="CxC2-like cysteine cluster KDZ transposase-associated" evidence="2">
    <location>
        <begin position="202"/>
        <end position="308"/>
    </location>
</feature>
<feature type="region of interest" description="Disordered" evidence="1">
    <location>
        <begin position="1056"/>
        <end position="1098"/>
    </location>
</feature>
<dbReference type="EMBL" id="KN818227">
    <property type="protein sequence ID" value="KIL68677.1"/>
    <property type="molecule type" value="Genomic_DNA"/>
</dbReference>
<dbReference type="HOGENOM" id="CLU_003703_13_0_1"/>
<accession>A0A0C2X3D8</accession>
<dbReference type="InParanoid" id="A0A0C2X3D8"/>
<proteinExistence type="predicted"/>
<feature type="region of interest" description="Disordered" evidence="1">
    <location>
        <begin position="61"/>
        <end position="90"/>
    </location>
</feature>
<evidence type="ECO:0000256" key="1">
    <source>
        <dbReference type="SAM" id="MobiDB-lite"/>
    </source>
</evidence>
<dbReference type="Proteomes" id="UP000054549">
    <property type="component" value="Unassembled WGS sequence"/>
</dbReference>
<feature type="compositionally biased region" description="Polar residues" evidence="1">
    <location>
        <begin position="32"/>
        <end position="43"/>
    </location>
</feature>
<evidence type="ECO:0000259" key="2">
    <source>
        <dbReference type="Pfam" id="PF18803"/>
    </source>
</evidence>
<evidence type="ECO:0000313" key="4">
    <source>
        <dbReference type="Proteomes" id="UP000054549"/>
    </source>
</evidence>
<dbReference type="InterPro" id="IPR041457">
    <property type="entry name" value="CxC2_KDZ-assoc"/>
</dbReference>
<dbReference type="Pfam" id="PF18758">
    <property type="entry name" value="KDZ"/>
    <property type="match status" value="1"/>
</dbReference>
<dbReference type="Pfam" id="PF18803">
    <property type="entry name" value="CxC2"/>
    <property type="match status" value="1"/>
</dbReference>
<organism evidence="3 4">
    <name type="scientific">Amanita muscaria (strain Koide BX008)</name>
    <dbReference type="NCBI Taxonomy" id="946122"/>
    <lineage>
        <taxon>Eukaryota</taxon>
        <taxon>Fungi</taxon>
        <taxon>Dikarya</taxon>
        <taxon>Basidiomycota</taxon>
        <taxon>Agaricomycotina</taxon>
        <taxon>Agaricomycetes</taxon>
        <taxon>Agaricomycetidae</taxon>
        <taxon>Agaricales</taxon>
        <taxon>Pluteineae</taxon>
        <taxon>Amanitaceae</taxon>
        <taxon>Amanita</taxon>
    </lineage>
</organism>
<dbReference type="PANTHER" id="PTHR33104">
    <property type="entry name" value="SI:DKEY-29D5.2"/>
    <property type="match status" value="1"/>
</dbReference>
<feature type="region of interest" description="Disordered" evidence="1">
    <location>
        <begin position="1"/>
        <end position="43"/>
    </location>
</feature>
<keyword evidence="4" id="KW-1185">Reference proteome</keyword>
<feature type="compositionally biased region" description="Basic and acidic residues" evidence="1">
    <location>
        <begin position="73"/>
        <end position="82"/>
    </location>
</feature>
<dbReference type="InterPro" id="IPR040521">
    <property type="entry name" value="KDZ"/>
</dbReference>
<sequence>MSTSKKRKLDDDPKSVNTRRVSSWGFRVAQPAKSNTTVHSTPSLVTTLRKGVCGRRGYRRELLQTHSSTPPTEKVEQPRPDEAIPDPPLLDLEHLNDIDTSVSPRKPQPKRARKNTTTTKVLEWLVFRQSILDELLRHDGHGDFFGHEYCVSCGKFDGVYKCLDCFSGSLLRCSGCMVTAHRDHPLHRIEYWNGKFFDKVTLKSLGLRIQLGHGGAPCSCPSPGPRDFCVFDTSGIHHVSVDFCDCRTNGIVHTRTQLMRARWFPATLNRPKTVFTFDCLDTFHKLTLQGKTSLYDFYHTVLHKTDNMELEKPVYRYTEFQHSFRIWRNLLMLKRAGRGQDPAGAKATAQGELAVECPACPHPGRNLPEGWESAGALLYLYTLYLAVDANFKLKGKDRGITDAELAPGWASFVEELSYQEHLKNYVDQPEINTCQSEHDAIVRAAVRCTPGYRVTGTGLCLCPRHGLVRKNGVGDLQKGEKYCNMDYIVLSALSGTTLPRVVISYDIGCQWSKNLRRRMEEYPDEMKLDPNMQIDIGIPGWHINGHGEKCKSNFCLSFMPGVGRTCGEDVETAWAQTNSLGTSVREMGPGARHETLNDQWCGMNFRKIVGFRTLFLNRLKTAFVMRDKHRAIFEKFSSTFPLQTVKKWEEKILQWNLDNSKPNPYAEPASSTTLHDVRLELAKEDAAIAAGGVISPHKTTLTTFLMIGLDLEEHQRNLRLEVSCMKGTRTSKQLADLEDKRTSLRSRIHQWREIQLVYMPCTGTLLAQAIAAASTAAESLTIEPAEAVPLHLPSTLPKHLRQLPEMSIVLDRERRLRIAQADDALADIRRQRRIISGLWQFKKFNVDGTGNKACTRMRTLFNRFSLRTQRCAARYRTARAALLVINPDGSWNSRLKDLKENDIRGPGKDDNDSQSRFEPSWIWLVPRVHSAPDMGDSEVVLDDSLQVEWAKCRARKERWEEEVLIVQEEMRRVIMYQKWCAQWWRDQGKRRTDLDSTTLHGVTGYAEKQANLRERLGHDCAVRWLPLLKAKGITPDWVAFAPITESAMSLAQQLGNTSTLNNDGESDLDEELEELDAEEEVVGEGEDEEELDLFELED</sequence>